<evidence type="ECO:0000256" key="3">
    <source>
        <dbReference type="ARBA" id="ARBA00021872"/>
    </source>
</evidence>
<dbReference type="SUPFAM" id="SSF53850">
    <property type="entry name" value="Periplasmic binding protein-like II"/>
    <property type="match status" value="1"/>
</dbReference>
<evidence type="ECO:0000259" key="9">
    <source>
        <dbReference type="PROSITE" id="PS51171"/>
    </source>
</evidence>
<evidence type="ECO:0000256" key="5">
    <source>
        <dbReference type="ARBA" id="ARBA00023141"/>
    </source>
</evidence>
<dbReference type="Gene3D" id="3.30.70.260">
    <property type="match status" value="1"/>
</dbReference>
<name>A0ABV9A6J0_9ACTN</name>
<dbReference type="InterPro" id="IPR008242">
    <property type="entry name" value="Chor_mutase/pphenate_deHydtase"/>
</dbReference>
<dbReference type="SUPFAM" id="SSF55021">
    <property type="entry name" value="ACT-like"/>
    <property type="match status" value="1"/>
</dbReference>
<sequence>MSPASRYTYLGPEGTFTEAALRTLPEAATRELTPMVSVPTALDAVRNGEAAAALVPIENSVEGGVTATLDELASGRPLMIYREVLLPIAFALLVRPGTSIESIKTVTGHPVAQPQVRQWMAKHLPDALWESAASNADGARLVQEGRYDAAFAGEFAAATYGLEPLVTDIHDADNAATRFVLVGRPARPAASTGADKTSVVFWLRDDHPGALLEVLQEFASRGVNMMRIESRPTGEGIGRYCFSVDCEGHLQQRRVGDVLMGLKRACEKVRYLGSYPRADGGRPTERPGTTDTEFVEAADWLTRCLDGRG</sequence>
<dbReference type="PROSITE" id="PS51171">
    <property type="entry name" value="PREPHENATE_DEHYDR_3"/>
    <property type="match status" value="1"/>
</dbReference>
<dbReference type="Pfam" id="PF00800">
    <property type="entry name" value="PDT"/>
    <property type="match status" value="1"/>
</dbReference>
<evidence type="ECO:0000256" key="1">
    <source>
        <dbReference type="ARBA" id="ARBA00004741"/>
    </source>
</evidence>
<protein>
    <recommendedName>
        <fullName evidence="3">Prephenate dehydratase</fullName>
        <ecNumber evidence="2">4.2.1.51</ecNumber>
    </recommendedName>
</protein>
<dbReference type="CDD" id="cd13632">
    <property type="entry name" value="PBP2_Aa-PDT_like"/>
    <property type="match status" value="1"/>
</dbReference>
<proteinExistence type="predicted"/>
<dbReference type="CDD" id="cd04905">
    <property type="entry name" value="ACT_CM-PDT"/>
    <property type="match status" value="1"/>
</dbReference>
<dbReference type="RefSeq" id="WP_386448428.1">
    <property type="nucleotide sequence ID" value="NZ_JBHSFH010000007.1"/>
</dbReference>
<evidence type="ECO:0000313" key="12">
    <source>
        <dbReference type="Proteomes" id="UP001595997"/>
    </source>
</evidence>
<evidence type="ECO:0000256" key="7">
    <source>
        <dbReference type="ARBA" id="ARBA00023239"/>
    </source>
</evidence>
<gene>
    <name evidence="11" type="primary">pheA</name>
    <name evidence="11" type="ORF">ACFPA8_15365</name>
</gene>
<evidence type="ECO:0000256" key="4">
    <source>
        <dbReference type="ARBA" id="ARBA00022605"/>
    </source>
</evidence>
<keyword evidence="5" id="KW-0057">Aromatic amino acid biosynthesis</keyword>
<dbReference type="InterPro" id="IPR045865">
    <property type="entry name" value="ACT-like_dom_sf"/>
</dbReference>
<keyword evidence="7 11" id="KW-0456">Lyase</keyword>
<accession>A0ABV9A6J0</accession>
<dbReference type="EMBL" id="JBHSFH010000007">
    <property type="protein sequence ID" value="MFC4495509.1"/>
    <property type="molecule type" value="Genomic_DNA"/>
</dbReference>
<feature type="domain" description="ACT" evidence="10">
    <location>
        <begin position="199"/>
        <end position="276"/>
    </location>
</feature>
<comment type="pathway">
    <text evidence="1">Amino-acid biosynthesis; L-phenylalanine biosynthesis; phenylpyruvate from prephenate: step 1/1.</text>
</comment>
<dbReference type="Proteomes" id="UP001595997">
    <property type="component" value="Unassembled WGS sequence"/>
</dbReference>
<dbReference type="NCBIfam" id="NF008865">
    <property type="entry name" value="PRK11898.1"/>
    <property type="match status" value="1"/>
</dbReference>
<feature type="domain" description="Prephenate dehydratase" evidence="9">
    <location>
        <begin position="6"/>
        <end position="184"/>
    </location>
</feature>
<reference evidence="12" key="1">
    <citation type="journal article" date="2019" name="Int. J. Syst. Evol. Microbiol.">
        <title>The Global Catalogue of Microorganisms (GCM) 10K type strain sequencing project: providing services to taxonomists for standard genome sequencing and annotation.</title>
        <authorList>
            <consortium name="The Broad Institute Genomics Platform"/>
            <consortium name="The Broad Institute Genome Sequencing Center for Infectious Disease"/>
            <person name="Wu L."/>
            <person name="Ma J."/>
        </authorList>
    </citation>
    <scope>NUCLEOTIDE SEQUENCE [LARGE SCALE GENOMIC DNA]</scope>
    <source>
        <strain evidence="12">CGMCC 4.7357</strain>
    </source>
</reference>
<dbReference type="PROSITE" id="PS51671">
    <property type="entry name" value="ACT"/>
    <property type="match status" value="1"/>
</dbReference>
<evidence type="ECO:0000256" key="6">
    <source>
        <dbReference type="ARBA" id="ARBA00023222"/>
    </source>
</evidence>
<dbReference type="PROSITE" id="PS00857">
    <property type="entry name" value="PREPHENATE_DEHYDR_1"/>
    <property type="match status" value="1"/>
</dbReference>
<evidence type="ECO:0000256" key="2">
    <source>
        <dbReference type="ARBA" id="ARBA00013147"/>
    </source>
</evidence>
<comment type="catalytic activity">
    <reaction evidence="8">
        <text>prephenate + H(+) = 3-phenylpyruvate + CO2 + H2O</text>
        <dbReference type="Rhea" id="RHEA:21648"/>
        <dbReference type="ChEBI" id="CHEBI:15377"/>
        <dbReference type="ChEBI" id="CHEBI:15378"/>
        <dbReference type="ChEBI" id="CHEBI:16526"/>
        <dbReference type="ChEBI" id="CHEBI:18005"/>
        <dbReference type="ChEBI" id="CHEBI:29934"/>
        <dbReference type="EC" id="4.2.1.51"/>
    </reaction>
</comment>
<dbReference type="GO" id="GO:0004664">
    <property type="term" value="F:prephenate dehydratase activity"/>
    <property type="evidence" value="ECO:0007669"/>
    <property type="project" value="UniProtKB-EC"/>
</dbReference>
<evidence type="ECO:0000256" key="8">
    <source>
        <dbReference type="ARBA" id="ARBA00047848"/>
    </source>
</evidence>
<dbReference type="InterPro" id="IPR001086">
    <property type="entry name" value="Preph_deHydtase"/>
</dbReference>
<dbReference type="EC" id="4.2.1.51" evidence="2"/>
<keyword evidence="12" id="KW-1185">Reference proteome</keyword>
<dbReference type="Gene3D" id="3.40.190.10">
    <property type="entry name" value="Periplasmic binding protein-like II"/>
    <property type="match status" value="2"/>
</dbReference>
<organism evidence="11 12">
    <name type="scientific">Streptomyces ovatisporus</name>
    <dbReference type="NCBI Taxonomy" id="1128682"/>
    <lineage>
        <taxon>Bacteria</taxon>
        <taxon>Bacillati</taxon>
        <taxon>Actinomycetota</taxon>
        <taxon>Actinomycetes</taxon>
        <taxon>Kitasatosporales</taxon>
        <taxon>Streptomycetaceae</taxon>
        <taxon>Streptomyces</taxon>
    </lineage>
</organism>
<dbReference type="InterPro" id="IPR002912">
    <property type="entry name" value="ACT_dom"/>
</dbReference>
<dbReference type="PIRSF" id="PIRSF001500">
    <property type="entry name" value="Chor_mut_pdt_Ppr"/>
    <property type="match status" value="1"/>
</dbReference>
<dbReference type="PANTHER" id="PTHR21022">
    <property type="entry name" value="PREPHENATE DEHYDRATASE P PROTEIN"/>
    <property type="match status" value="1"/>
</dbReference>
<comment type="caution">
    <text evidence="11">The sequence shown here is derived from an EMBL/GenBank/DDBJ whole genome shotgun (WGS) entry which is preliminary data.</text>
</comment>
<evidence type="ECO:0000259" key="10">
    <source>
        <dbReference type="PROSITE" id="PS51671"/>
    </source>
</evidence>
<evidence type="ECO:0000313" key="11">
    <source>
        <dbReference type="EMBL" id="MFC4495509.1"/>
    </source>
</evidence>
<dbReference type="PANTHER" id="PTHR21022:SF19">
    <property type="entry name" value="PREPHENATE DEHYDRATASE-RELATED"/>
    <property type="match status" value="1"/>
</dbReference>
<dbReference type="Pfam" id="PF01842">
    <property type="entry name" value="ACT"/>
    <property type="match status" value="1"/>
</dbReference>
<keyword evidence="6" id="KW-0584">Phenylalanine biosynthesis</keyword>
<keyword evidence="4" id="KW-0028">Amino-acid biosynthesis</keyword>
<dbReference type="InterPro" id="IPR018528">
    <property type="entry name" value="Preph_deHydtase_CS"/>
</dbReference>